<dbReference type="OrthoDB" id="6278596at2759"/>
<dbReference type="STRING" id="27342.A0A0H2S9W5"/>
<evidence type="ECO:0000259" key="2">
    <source>
        <dbReference type="Pfam" id="PF11817"/>
    </source>
</evidence>
<feature type="region of interest" description="Disordered" evidence="1">
    <location>
        <begin position="110"/>
        <end position="141"/>
    </location>
</feature>
<evidence type="ECO:0000313" key="3">
    <source>
        <dbReference type="EMBL" id="KLO13661.1"/>
    </source>
</evidence>
<evidence type="ECO:0000256" key="1">
    <source>
        <dbReference type="SAM" id="MobiDB-lite"/>
    </source>
</evidence>
<evidence type="ECO:0000313" key="4">
    <source>
        <dbReference type="Proteomes" id="UP000053477"/>
    </source>
</evidence>
<feature type="region of interest" description="Disordered" evidence="1">
    <location>
        <begin position="578"/>
        <end position="600"/>
    </location>
</feature>
<name>A0A0H2S9W5_9AGAM</name>
<dbReference type="PANTHER" id="PTHR14374">
    <property type="entry name" value="FOIE GRAS"/>
    <property type="match status" value="1"/>
</dbReference>
<feature type="region of interest" description="Disordered" evidence="1">
    <location>
        <begin position="1322"/>
        <end position="1361"/>
    </location>
</feature>
<feature type="compositionally biased region" description="Basic and acidic residues" evidence="1">
    <location>
        <begin position="1336"/>
        <end position="1349"/>
    </location>
</feature>
<dbReference type="EMBL" id="KQ085956">
    <property type="protein sequence ID" value="KLO13661.1"/>
    <property type="molecule type" value="Genomic_DNA"/>
</dbReference>
<sequence>MNSYPAELIVQLAPVMFVAGLDSAANQQRRPQASGTSPPPPAPTAAVSTQGTAPVAGPSSGSKPERDPFAILAARLRDALASQRRPAVWSPEAVRKGKIFQVTFVDKNVQFPPRKLPPPLPEAGQQPQHGPNRSPLSPLHPSSPLFPDGLIAPLWVRKHTALVPSVFVLFLRLYEHPHPPTDTSDEEAQRVYKEERERMEKDRDAELAKEISQRKEGTNERSIKLTVVLLANRGMLDDPSLDSRLSNIRRRATLDARAALFVLTPVTQTELHEFVRSLQGALIDPALEYYTAHSKRVRRKRNRVQQNPSSVSAHIAGQHAPPLRPEGWTVRYEYKMACFAEFRGEDEVALKHFQDSYNALLGLFTSISGTLPARTKRWAEAKVLADCINIKICKLYLYNAEPSLALGQLNSHLRRFAELSIKMWGIGETTYEYWAWVGRQYRVFAELLEQGTLSVPPLTIPTVVPAIPTANTSAGAVPASASTTLASSIIGIGSLNPSTHLMHPGFYYAAAATCAEKRRARFLDALSAVEGADTEGVQQQPGPGFANEKKSDHLGTILELYTKSYELFKKFGPSLPGGPGSPILQPQDNQNQAGQAPVNSFSSGSARFPLWVAYRIALTYFASGRYDMANKFLERITKTYSLRREAWGPLLKPVLSTWYACSQRIGDIDLSVRLAIEMMLRGYPSLGIPGQVADGLDGESMSLNQDDEEDDIVEDLMAVFRSTVPTKQDDPVNVNVQDCEPLLDLSSALFWESTAEVDSPMAFQIALSVPQRENSEGSRVSFGLLAKLPITRVRLSCTPFNREEGVGGDSVDIVVDHESAGDNEVTTVQVVDVGELVYGVAKDSRECHGNAHLRWNDDDAIVVLKGIFHSQTPSDFKFTSGVVTIAEGRWTVNVPFRLDQQLPSSLTSPRWLVSLSPPKFIPMRRNNVSVLRIKEKRHDVNVKFIHEDHAFVDERFPVTISVTNMDAMELEILVDVLLQPSEDDSVNRIEFAGEQSTGLIKGVSFGALSPGMSAMKALYLTSMGSGGERVLDVSVQSKVKGASEIEVSSRIEHHARAQEHLQTFVVPVVWPFTFSHETTYSRRADNPGYNLGDLDTFEREYWDDMYGGEANVQTTVTSAEGRDSISVIGFKFMEENKTYSKLLHCSIAEETFPQELWPGDDFVVFSSLSLAPPENYFIDNSSSLPEPGCYEISWRRTTSMDDFVAQTRIRLPQIQPPPDRLIALMRLPSTVHLHKPFLLEIVLRNLHQTRTACPSVSLDLDASDAFVVAGLRLGQLPTLLPGAEARVSWQLYPLECGPVVSLPKIRIFNKRKSPATQLGAMSEVASGDADGEEEEVKIVDVRRDDRWSDGNDVESTAGAAQSEGSLVQRFTISVTPS</sequence>
<organism evidence="3 4">
    <name type="scientific">Schizopora paradoxa</name>
    <dbReference type="NCBI Taxonomy" id="27342"/>
    <lineage>
        <taxon>Eukaryota</taxon>
        <taxon>Fungi</taxon>
        <taxon>Dikarya</taxon>
        <taxon>Basidiomycota</taxon>
        <taxon>Agaricomycotina</taxon>
        <taxon>Agaricomycetes</taxon>
        <taxon>Hymenochaetales</taxon>
        <taxon>Schizoporaceae</taxon>
        <taxon>Schizopora</taxon>
    </lineage>
</organism>
<accession>A0A0H2S9W5</accession>
<dbReference type="InParanoid" id="A0A0H2S9W5"/>
<gene>
    <name evidence="3" type="ORF">SCHPADRAFT_852230</name>
</gene>
<dbReference type="InterPro" id="IPR021773">
    <property type="entry name" value="TPC11"/>
</dbReference>
<proteinExistence type="predicted"/>
<dbReference type="PANTHER" id="PTHR14374:SF0">
    <property type="entry name" value="TRAFFICKING PROTEIN PARTICLE COMPLEX SUBUNIT 11"/>
    <property type="match status" value="1"/>
</dbReference>
<keyword evidence="4" id="KW-1185">Reference proteome</keyword>
<reference evidence="3 4" key="1">
    <citation type="submission" date="2015-04" db="EMBL/GenBank/DDBJ databases">
        <title>Complete genome sequence of Schizopora paradoxa KUC8140, a cosmopolitan wood degrader in East Asia.</title>
        <authorList>
            <consortium name="DOE Joint Genome Institute"/>
            <person name="Min B."/>
            <person name="Park H."/>
            <person name="Jang Y."/>
            <person name="Kim J.-J."/>
            <person name="Kim K.H."/>
            <person name="Pangilinan J."/>
            <person name="Lipzen A."/>
            <person name="Riley R."/>
            <person name="Grigoriev I.V."/>
            <person name="Spatafora J.W."/>
            <person name="Choi I.-G."/>
        </authorList>
    </citation>
    <scope>NUCLEOTIDE SEQUENCE [LARGE SCALE GENOMIC DNA]</scope>
    <source>
        <strain evidence="3 4">KUC8140</strain>
    </source>
</reference>
<feature type="compositionally biased region" description="Polar residues" evidence="1">
    <location>
        <begin position="588"/>
        <end position="600"/>
    </location>
</feature>
<feature type="domain" description="Trafficking protein particle complex subunit 11" evidence="2">
    <location>
        <begin position="602"/>
        <end position="679"/>
    </location>
</feature>
<dbReference type="Proteomes" id="UP000053477">
    <property type="component" value="Unassembled WGS sequence"/>
</dbReference>
<feature type="domain" description="Trafficking protein particle complex subunit 11" evidence="2">
    <location>
        <begin position="377"/>
        <end position="526"/>
    </location>
</feature>
<protein>
    <recommendedName>
        <fullName evidence="2">Trafficking protein particle complex subunit 11 domain-containing protein</fullName>
    </recommendedName>
</protein>
<dbReference type="Pfam" id="PF11817">
    <property type="entry name" value="Foie-gras_1"/>
    <property type="match status" value="2"/>
</dbReference>
<feature type="region of interest" description="Disordered" evidence="1">
    <location>
        <begin position="26"/>
        <end position="66"/>
    </location>
</feature>